<organism evidence="4 5">
    <name type="scientific">Kurthia sibirica</name>
    <dbReference type="NCBI Taxonomy" id="202750"/>
    <lineage>
        <taxon>Bacteria</taxon>
        <taxon>Bacillati</taxon>
        <taxon>Bacillota</taxon>
        <taxon>Bacilli</taxon>
        <taxon>Bacillales</taxon>
        <taxon>Caryophanaceae</taxon>
        <taxon>Kurthia</taxon>
    </lineage>
</organism>
<accession>A0A2U3AI65</accession>
<dbReference type="RefSeq" id="WP_109307136.1">
    <property type="nucleotide sequence ID" value="NZ_BJUF01000021.1"/>
</dbReference>
<dbReference type="Pfam" id="PF21984">
    <property type="entry name" value="DnaD_N"/>
    <property type="match status" value="1"/>
</dbReference>
<feature type="domain" description="DnaD N-terminal" evidence="3">
    <location>
        <begin position="19"/>
        <end position="116"/>
    </location>
</feature>
<dbReference type="InterPro" id="IPR053843">
    <property type="entry name" value="DnaD_N"/>
</dbReference>
<evidence type="ECO:0000259" key="2">
    <source>
        <dbReference type="Pfam" id="PF07261"/>
    </source>
</evidence>
<dbReference type="NCBIfam" id="TIGR01446">
    <property type="entry name" value="DnaD_dom"/>
    <property type="match status" value="1"/>
</dbReference>
<comment type="similarity">
    <text evidence="1">Belongs to the DnaB/DnaD family.</text>
</comment>
<dbReference type="OrthoDB" id="9770238at2"/>
<sequence>MQSDKERLQVWISSGNVAIPQLFFKYYKKLKISDEEAMLLLQIHSFIEQGIDFPSHTDIAIRMDIPEQQVMFCLQALLKKGFVDIQQGVNQNNVLYEKMSLYPVWMRLLDCDQTEEIVKEEKQDHLNEGKLFQMFEQEFGRLLSPIEIEMVAMWLDQDQHSPELIRQALKEAVLSDKINLKYIDRILFEWKKKNVKTSKEAMKQSKNFREHTVKPVAGINAADMSQTTKKPPFYNWLEERE</sequence>
<proteinExistence type="inferred from homology"/>
<evidence type="ECO:0000256" key="1">
    <source>
        <dbReference type="ARBA" id="ARBA00093462"/>
    </source>
</evidence>
<evidence type="ECO:0000313" key="4">
    <source>
        <dbReference type="EMBL" id="PWI24225.1"/>
    </source>
</evidence>
<dbReference type="SUPFAM" id="SSF158499">
    <property type="entry name" value="DnaD domain-like"/>
    <property type="match status" value="1"/>
</dbReference>
<dbReference type="Gene3D" id="1.10.10.630">
    <property type="entry name" value="DnaD domain-like"/>
    <property type="match status" value="1"/>
</dbReference>
<dbReference type="Proteomes" id="UP000245938">
    <property type="component" value="Unassembled WGS sequence"/>
</dbReference>
<dbReference type="PANTHER" id="PTHR37293:SF6">
    <property type="entry name" value="DNA REPLICATION PROTEIN DNAD"/>
    <property type="match status" value="1"/>
</dbReference>
<dbReference type="PANTHER" id="PTHR37293">
    <property type="entry name" value="PHAGE REPLICATION PROTEIN-RELATED"/>
    <property type="match status" value="1"/>
</dbReference>
<reference evidence="4 5" key="1">
    <citation type="submission" date="2018-05" db="EMBL/GenBank/DDBJ databases">
        <title>Kurthia sibirica genome sequence.</title>
        <authorList>
            <person name="Maclea K.S."/>
            <person name="Goen A.E."/>
        </authorList>
    </citation>
    <scope>NUCLEOTIDE SEQUENCE [LARGE SCALE GENOMIC DNA]</scope>
    <source>
        <strain evidence="4 5">ATCC 49154</strain>
    </source>
</reference>
<dbReference type="SUPFAM" id="SSF46785">
    <property type="entry name" value="Winged helix' DNA-binding domain"/>
    <property type="match status" value="1"/>
</dbReference>
<dbReference type="InterPro" id="IPR034829">
    <property type="entry name" value="DnaD-like_sf"/>
</dbReference>
<dbReference type="InterPro" id="IPR053162">
    <property type="entry name" value="DnaD"/>
</dbReference>
<dbReference type="AlphaFoldDB" id="A0A2U3AI65"/>
<dbReference type="InterPro" id="IPR006343">
    <property type="entry name" value="DnaB/C_C"/>
</dbReference>
<dbReference type="InterPro" id="IPR036390">
    <property type="entry name" value="WH_DNA-bd_sf"/>
</dbReference>
<protein>
    <submittedName>
        <fullName evidence="4">DNA replication protein</fullName>
    </submittedName>
</protein>
<name>A0A2U3AI65_9BACL</name>
<feature type="domain" description="DnaB/C C-terminal" evidence="2">
    <location>
        <begin position="132"/>
        <end position="204"/>
    </location>
</feature>
<dbReference type="EMBL" id="QFVR01000025">
    <property type="protein sequence ID" value="PWI24225.1"/>
    <property type="molecule type" value="Genomic_DNA"/>
</dbReference>
<evidence type="ECO:0000259" key="3">
    <source>
        <dbReference type="Pfam" id="PF21984"/>
    </source>
</evidence>
<dbReference type="Gene3D" id="1.10.10.10">
    <property type="entry name" value="Winged helix-like DNA-binding domain superfamily/Winged helix DNA-binding domain"/>
    <property type="match status" value="1"/>
</dbReference>
<evidence type="ECO:0000313" key="5">
    <source>
        <dbReference type="Proteomes" id="UP000245938"/>
    </source>
</evidence>
<dbReference type="InterPro" id="IPR036388">
    <property type="entry name" value="WH-like_DNA-bd_sf"/>
</dbReference>
<gene>
    <name evidence="4" type="ORF">DEX24_14505</name>
</gene>
<keyword evidence="5" id="KW-1185">Reference proteome</keyword>
<dbReference type="Pfam" id="PF07261">
    <property type="entry name" value="DnaB_2"/>
    <property type="match status" value="1"/>
</dbReference>
<comment type="caution">
    <text evidence="4">The sequence shown here is derived from an EMBL/GenBank/DDBJ whole genome shotgun (WGS) entry which is preliminary data.</text>
</comment>